<dbReference type="NCBIfam" id="TIGR00824">
    <property type="entry name" value="EIIA-man"/>
    <property type="match status" value="1"/>
</dbReference>
<evidence type="ECO:0000256" key="15">
    <source>
        <dbReference type="ARBA" id="ARBA00023136"/>
    </source>
</evidence>
<dbReference type="EC" id="2.7.1.191" evidence="5"/>
<dbReference type="CDD" id="cd00006">
    <property type="entry name" value="PTS_IIA_man"/>
    <property type="match status" value="1"/>
</dbReference>
<keyword evidence="15" id="KW-0472">Membrane</keyword>
<dbReference type="InterPro" id="IPR033887">
    <property type="entry name" value="PTS_IIA_man"/>
</dbReference>
<dbReference type="NCBIfam" id="TIGR00854">
    <property type="entry name" value="pts-sorbose"/>
    <property type="match status" value="1"/>
</dbReference>
<protein>
    <recommendedName>
        <fullName evidence="6">PTS system mannose-specific EIIAB component</fullName>
        <ecNumber evidence="5">2.7.1.191</ecNumber>
    </recommendedName>
    <alternativeName>
        <fullName evidence="18">EIIAB-Man</fullName>
    </alternativeName>
    <alternativeName>
        <fullName evidence="17">EIII-Man</fullName>
    </alternativeName>
</protein>
<comment type="catalytic activity">
    <reaction evidence="1">
        <text>D-mannose(out) + N(pros)-phospho-L-histidyl-[protein] = D-mannose 6-phosphate(in) + L-histidyl-[protein]</text>
        <dbReference type="Rhea" id="RHEA:49232"/>
        <dbReference type="Rhea" id="RHEA-COMP:9745"/>
        <dbReference type="Rhea" id="RHEA-COMP:9746"/>
        <dbReference type="ChEBI" id="CHEBI:4208"/>
        <dbReference type="ChEBI" id="CHEBI:29979"/>
        <dbReference type="ChEBI" id="CHEBI:58735"/>
        <dbReference type="ChEBI" id="CHEBI:64837"/>
        <dbReference type="EC" id="2.7.1.191"/>
    </reaction>
</comment>
<dbReference type="PROSITE" id="PS51101">
    <property type="entry name" value="PTS_EIIB_TYPE_4"/>
    <property type="match status" value="1"/>
</dbReference>
<dbReference type="PANTHER" id="PTHR33799">
    <property type="entry name" value="PTS PERMEASE-RELATED-RELATED"/>
    <property type="match status" value="1"/>
</dbReference>
<dbReference type="STRING" id="1620.IV67_GL001481"/>
<dbReference type="PATRIC" id="fig|1620.3.peg.1512"/>
<feature type="domain" description="PTS EIIA type-4" evidence="21">
    <location>
        <begin position="1"/>
        <end position="126"/>
    </location>
</feature>
<feature type="domain" description="PTS EIIB type-4" evidence="22">
    <location>
        <begin position="167"/>
        <end position="328"/>
    </location>
</feature>
<evidence type="ECO:0000256" key="6">
    <source>
        <dbReference type="ARBA" id="ARBA00021685"/>
    </source>
</evidence>
<evidence type="ECO:0000256" key="13">
    <source>
        <dbReference type="ARBA" id="ARBA00022683"/>
    </source>
</evidence>
<keyword evidence="12 23" id="KW-0808">Transferase</keyword>
<dbReference type="SUPFAM" id="SSF53062">
    <property type="entry name" value="PTS system fructose IIA component-like"/>
    <property type="match status" value="1"/>
</dbReference>
<evidence type="ECO:0000256" key="4">
    <source>
        <dbReference type="ARBA" id="ARBA00011738"/>
    </source>
</evidence>
<dbReference type="GO" id="GO:0016301">
    <property type="term" value="F:kinase activity"/>
    <property type="evidence" value="ECO:0007669"/>
    <property type="project" value="UniProtKB-KW"/>
</dbReference>
<sequence>MVKFIIASHGEFAKGIRQSGQMIFGEQEDVEVVTFMPNEGPDDLMAHFNNALGDSTDAGEVLFLVDLWGGSPFNVASRIQAENPERMAIISGLNLPMLIEAYGARFTMDKAEDIAHYLVDVARDGVKTIPETVVATPAAASEDVTEEAAPAVSANTDINEVKHSGEMTMDVRLARVDSRLLHGQVATAWTKAAQPNRIIVVSDSVSKDELRKTLLVQAAPVGVTVSVVPVQKLIDVWDDPRFVGVKAILLFETPQDVERAVAGGVKLTDVNIGSMSHSEGKRMVTNAIAVDDDDVKTFETLRDQGVKFDVRKVPSDQSKDIFALLKEK</sequence>
<dbReference type="InterPro" id="IPR051471">
    <property type="entry name" value="Bacterial_PTS_sugar_comp"/>
</dbReference>
<organism evidence="23 24">
    <name type="scientific">Weissella minor</name>
    <dbReference type="NCBI Taxonomy" id="1620"/>
    <lineage>
        <taxon>Bacteria</taxon>
        <taxon>Bacillati</taxon>
        <taxon>Bacillota</taxon>
        <taxon>Bacilli</taxon>
        <taxon>Lactobacillales</taxon>
        <taxon>Lactobacillaceae</taxon>
        <taxon>Weissella</taxon>
    </lineage>
</organism>
<evidence type="ECO:0000256" key="1">
    <source>
        <dbReference type="ARBA" id="ARBA00000514"/>
    </source>
</evidence>
<dbReference type="GO" id="GO:0008982">
    <property type="term" value="F:protein-N(PI)-phosphohistidine-sugar phosphotransferase activity"/>
    <property type="evidence" value="ECO:0007669"/>
    <property type="project" value="InterPro"/>
</dbReference>
<evidence type="ECO:0000256" key="5">
    <source>
        <dbReference type="ARBA" id="ARBA00011929"/>
    </source>
</evidence>
<comment type="subcellular location">
    <subcellularLocation>
        <location evidence="2">Cell membrane</location>
    </subcellularLocation>
    <subcellularLocation>
        <location evidence="3">Cytoplasm</location>
    </subcellularLocation>
</comment>
<dbReference type="InterPro" id="IPR018455">
    <property type="entry name" value="PTS_IIB_sorbose-sp_subgr"/>
</dbReference>
<keyword evidence="9" id="KW-0963">Cytoplasm</keyword>
<dbReference type="GO" id="GO:0009401">
    <property type="term" value="P:phosphoenolpyruvate-dependent sugar phosphotransferase system"/>
    <property type="evidence" value="ECO:0007669"/>
    <property type="project" value="UniProtKB-KW"/>
</dbReference>
<reference evidence="23 24" key="1">
    <citation type="journal article" date="2015" name="Genome Announc.">
        <title>Expanding the biotechnology potential of lactobacilli through comparative genomics of 213 strains and associated genera.</title>
        <authorList>
            <person name="Sun Z."/>
            <person name="Harris H.M."/>
            <person name="McCann A."/>
            <person name="Guo C."/>
            <person name="Argimon S."/>
            <person name="Zhang W."/>
            <person name="Yang X."/>
            <person name="Jeffery I.B."/>
            <person name="Cooney J.C."/>
            <person name="Kagawa T.F."/>
            <person name="Liu W."/>
            <person name="Song Y."/>
            <person name="Salvetti E."/>
            <person name="Wrobel A."/>
            <person name="Rasinkangas P."/>
            <person name="Parkhill J."/>
            <person name="Rea M.C."/>
            <person name="O'Sullivan O."/>
            <person name="Ritari J."/>
            <person name="Douillard F.P."/>
            <person name="Paul Ross R."/>
            <person name="Yang R."/>
            <person name="Briner A.E."/>
            <person name="Felis G.E."/>
            <person name="de Vos W.M."/>
            <person name="Barrangou R."/>
            <person name="Klaenhammer T.R."/>
            <person name="Caufield P.W."/>
            <person name="Cui Y."/>
            <person name="Zhang H."/>
            <person name="O'Toole P.W."/>
        </authorList>
    </citation>
    <scope>NUCLEOTIDE SEQUENCE [LARGE SCALE GENOMIC DNA]</scope>
    <source>
        <strain evidence="23 24">DSM 20014</strain>
    </source>
</reference>
<evidence type="ECO:0000256" key="8">
    <source>
        <dbReference type="ARBA" id="ARBA00022475"/>
    </source>
</evidence>
<keyword evidence="14" id="KW-0418">Kinase</keyword>
<keyword evidence="10" id="KW-0597">Phosphoprotein</keyword>
<evidence type="ECO:0000259" key="21">
    <source>
        <dbReference type="PROSITE" id="PS51096"/>
    </source>
</evidence>
<keyword evidence="24" id="KW-1185">Reference proteome</keyword>
<dbReference type="Gene3D" id="3.40.50.510">
    <property type="entry name" value="Phosphotransferase system, mannose-type IIA component"/>
    <property type="match status" value="1"/>
</dbReference>
<feature type="active site" description="Pros-phosphohistidine intermediate; for EIIB activity" evidence="19">
    <location>
        <position position="182"/>
    </location>
</feature>
<evidence type="ECO:0000256" key="14">
    <source>
        <dbReference type="ARBA" id="ARBA00022777"/>
    </source>
</evidence>
<keyword evidence="8" id="KW-1003">Cell membrane</keyword>
<keyword evidence="7" id="KW-0813">Transport</keyword>
<feature type="active site" description="Tele-phosphohistidine intermediate; for EIIA activity" evidence="19">
    <location>
        <position position="9"/>
    </location>
</feature>
<evidence type="ECO:0000256" key="11">
    <source>
        <dbReference type="ARBA" id="ARBA00022597"/>
    </source>
</evidence>
<keyword evidence="11" id="KW-0762">Sugar transport</keyword>
<evidence type="ECO:0000313" key="23">
    <source>
        <dbReference type="EMBL" id="KRN77637.1"/>
    </source>
</evidence>
<dbReference type="RefSeq" id="WP_057786463.1">
    <property type="nucleotide sequence ID" value="NZ_JQCD01000017.1"/>
</dbReference>
<evidence type="ECO:0000256" key="16">
    <source>
        <dbReference type="ARBA" id="ARBA00023757"/>
    </source>
</evidence>
<comment type="caution">
    <text evidence="23">The sequence shown here is derived from an EMBL/GenBank/DDBJ whole genome shotgun (WGS) entry which is preliminary data.</text>
</comment>
<dbReference type="SUPFAM" id="SSF52728">
    <property type="entry name" value="PTS IIb component"/>
    <property type="match status" value="1"/>
</dbReference>
<dbReference type="GO" id="GO:0005737">
    <property type="term" value="C:cytoplasm"/>
    <property type="evidence" value="ECO:0007669"/>
    <property type="project" value="UniProtKB-SubCell"/>
</dbReference>
<evidence type="ECO:0000256" key="9">
    <source>
        <dbReference type="ARBA" id="ARBA00022490"/>
    </source>
</evidence>
<dbReference type="InterPro" id="IPR004701">
    <property type="entry name" value="PTS_EIIA_man-typ"/>
</dbReference>
<dbReference type="Pfam" id="PF03830">
    <property type="entry name" value="PTSIIB_sorb"/>
    <property type="match status" value="1"/>
</dbReference>
<dbReference type="OrthoDB" id="9788818at2"/>
<evidence type="ECO:0000259" key="22">
    <source>
        <dbReference type="PROSITE" id="PS51101"/>
    </source>
</evidence>
<evidence type="ECO:0000256" key="3">
    <source>
        <dbReference type="ARBA" id="ARBA00004496"/>
    </source>
</evidence>
<evidence type="ECO:0000256" key="12">
    <source>
        <dbReference type="ARBA" id="ARBA00022679"/>
    </source>
</evidence>
<dbReference type="AlphaFoldDB" id="A0A0R2JQF5"/>
<dbReference type="GO" id="GO:0005886">
    <property type="term" value="C:plasma membrane"/>
    <property type="evidence" value="ECO:0007669"/>
    <property type="project" value="UniProtKB-SubCell"/>
</dbReference>
<comment type="subunit">
    <text evidence="4">Homodimer.</text>
</comment>
<dbReference type="Proteomes" id="UP000051673">
    <property type="component" value="Unassembled WGS sequence"/>
</dbReference>
<keyword evidence="13" id="KW-0598">Phosphotransferase system</keyword>
<dbReference type="PANTHER" id="PTHR33799:SF1">
    <property type="entry name" value="PTS SYSTEM MANNOSE-SPECIFIC EIIAB COMPONENT-RELATED"/>
    <property type="match status" value="1"/>
</dbReference>
<dbReference type="EMBL" id="JQCD01000017">
    <property type="protein sequence ID" value="KRN77637.1"/>
    <property type="molecule type" value="Genomic_DNA"/>
</dbReference>
<evidence type="ECO:0000256" key="17">
    <source>
        <dbReference type="ARBA" id="ARBA00030229"/>
    </source>
</evidence>
<dbReference type="InterPro" id="IPR036662">
    <property type="entry name" value="PTS_EIIA_man-typ_sf"/>
</dbReference>
<evidence type="ECO:0000256" key="19">
    <source>
        <dbReference type="PIRSR" id="PIRSR618455-1"/>
    </source>
</evidence>
<name>A0A0R2JQF5_9LACO</name>
<dbReference type="InterPro" id="IPR013789">
    <property type="entry name" value="PTS_EIIA_man"/>
</dbReference>
<dbReference type="Pfam" id="PF03610">
    <property type="entry name" value="EIIA-man"/>
    <property type="match status" value="1"/>
</dbReference>
<comment type="function">
    <text evidence="16">The phosphoenolpyruvate-dependent sugar phosphotransferase system (sugar PTS), a major carbohydrate active transport system, catalyzes the phosphorylation of incoming sugar substrates concomitantly with their translocation across the cell membrane. The enzyme II ManXYZ PTS system is involved in mannose transport.</text>
</comment>
<feature type="modified residue" description="Phosphohistidine; by EIIA" evidence="20">
    <location>
        <position position="182"/>
    </location>
</feature>
<evidence type="ECO:0000256" key="2">
    <source>
        <dbReference type="ARBA" id="ARBA00004236"/>
    </source>
</evidence>
<evidence type="ECO:0000256" key="18">
    <source>
        <dbReference type="ARBA" id="ARBA00032197"/>
    </source>
</evidence>
<proteinExistence type="predicted"/>
<evidence type="ECO:0000256" key="20">
    <source>
        <dbReference type="PIRSR" id="PIRSR618455-2"/>
    </source>
</evidence>
<feature type="modified residue" description="Phosphohistidine; by HPr" evidence="20">
    <location>
        <position position="9"/>
    </location>
</feature>
<evidence type="ECO:0000313" key="24">
    <source>
        <dbReference type="Proteomes" id="UP000051673"/>
    </source>
</evidence>
<accession>A0A0R2JQF5</accession>
<dbReference type="PROSITE" id="PS51096">
    <property type="entry name" value="PTS_EIIA_TYPE_4"/>
    <property type="match status" value="1"/>
</dbReference>
<dbReference type="InterPro" id="IPR004720">
    <property type="entry name" value="PTS_IIB_sorbose-sp"/>
</dbReference>
<gene>
    <name evidence="23" type="ORF">IV67_GL001481</name>
</gene>
<dbReference type="CDD" id="cd00001">
    <property type="entry name" value="PTS_IIB_man"/>
    <property type="match status" value="1"/>
</dbReference>
<evidence type="ECO:0000256" key="7">
    <source>
        <dbReference type="ARBA" id="ARBA00022448"/>
    </source>
</evidence>
<dbReference type="Gene3D" id="3.40.35.10">
    <property type="entry name" value="Phosphotransferase system, sorbose subfamily IIB component"/>
    <property type="match status" value="1"/>
</dbReference>
<evidence type="ECO:0000256" key="10">
    <source>
        <dbReference type="ARBA" id="ARBA00022553"/>
    </source>
</evidence>
<dbReference type="InterPro" id="IPR036667">
    <property type="entry name" value="PTS_IIB_sorbose-sp_sf"/>
</dbReference>